<dbReference type="AlphaFoldDB" id="A0A183SXL0"/>
<dbReference type="PANTHER" id="PTHR19446">
    <property type="entry name" value="REVERSE TRANSCRIPTASES"/>
    <property type="match status" value="1"/>
</dbReference>
<gene>
    <name evidence="2" type="ORF">SSLN_LOCUS8958</name>
</gene>
<dbReference type="EMBL" id="UYSU01034948">
    <property type="protein sequence ID" value="VDL95343.1"/>
    <property type="molecule type" value="Genomic_DNA"/>
</dbReference>
<evidence type="ECO:0000313" key="3">
    <source>
        <dbReference type="Proteomes" id="UP000275846"/>
    </source>
</evidence>
<evidence type="ECO:0000256" key="1">
    <source>
        <dbReference type="SAM" id="MobiDB-lite"/>
    </source>
</evidence>
<name>A0A183SXL0_SCHSO</name>
<reference evidence="2 3" key="2">
    <citation type="submission" date="2018-11" db="EMBL/GenBank/DDBJ databases">
        <authorList>
            <consortium name="Pathogen Informatics"/>
        </authorList>
    </citation>
    <scope>NUCLEOTIDE SEQUENCE [LARGE SCALE GENOMIC DNA]</scope>
    <source>
        <strain evidence="2 3">NST_G2</strain>
    </source>
</reference>
<proteinExistence type="predicted"/>
<evidence type="ECO:0000313" key="2">
    <source>
        <dbReference type="EMBL" id="VDL95343.1"/>
    </source>
</evidence>
<reference evidence="4" key="1">
    <citation type="submission" date="2016-06" db="UniProtKB">
        <authorList>
            <consortium name="WormBaseParasite"/>
        </authorList>
    </citation>
    <scope>IDENTIFICATION</scope>
</reference>
<dbReference type="OrthoDB" id="6142323at2759"/>
<dbReference type="WBParaSite" id="SSLN_0000930201-mRNA-1">
    <property type="protein sequence ID" value="SSLN_0000930201-mRNA-1"/>
    <property type="gene ID" value="SSLN_0000930201"/>
</dbReference>
<sequence length="261" mass="29415">MRPDLVRVDMPTMPNSKKAVGAPLSGLGLTKTLNRRRRLAVEKGLRSNSNISYSSSSLRYSREADSQWFDPLQDQVPQTNLHFAANAFADRKLSQQPKENSDQPQWLGPTVVLLREDESFIEVADKLERLRSNTASGEDGIARETYKACVDTLVPWLHGVIEQARRVEVIPIDWGSAILFSVFKKGDKKKYENYCGVSLVDVAAKVFNLLILRRFQSVRDSRMRPIQALFRAGRGCVDQIFTQAHSGIPPWLPAADGRLLY</sequence>
<evidence type="ECO:0000313" key="4">
    <source>
        <dbReference type="WBParaSite" id="SSLN_0000930201-mRNA-1"/>
    </source>
</evidence>
<organism evidence="4">
    <name type="scientific">Schistocephalus solidus</name>
    <name type="common">Tapeworm</name>
    <dbReference type="NCBI Taxonomy" id="70667"/>
    <lineage>
        <taxon>Eukaryota</taxon>
        <taxon>Metazoa</taxon>
        <taxon>Spiralia</taxon>
        <taxon>Lophotrochozoa</taxon>
        <taxon>Platyhelminthes</taxon>
        <taxon>Cestoda</taxon>
        <taxon>Eucestoda</taxon>
        <taxon>Diphyllobothriidea</taxon>
        <taxon>Diphyllobothriidae</taxon>
        <taxon>Schistocephalus</taxon>
    </lineage>
</organism>
<feature type="region of interest" description="Disordered" evidence="1">
    <location>
        <begin position="1"/>
        <end position="23"/>
    </location>
</feature>
<protein>
    <submittedName>
        <fullName evidence="4">ULP_PROTEASE domain-containing protein</fullName>
    </submittedName>
</protein>
<dbReference type="Proteomes" id="UP000275846">
    <property type="component" value="Unassembled WGS sequence"/>
</dbReference>
<accession>A0A183SXL0</accession>
<keyword evidence="3" id="KW-1185">Reference proteome</keyword>